<sequence>MSWNTMAQAIFELEIPKEWRFSRTSYLGRGPVWWSLSGPREQEFQDPMDKEEFSTCHRLRRCGDSAGGTSEREWPPTEGTGIVQWTGAATGADVPQELFDNVLKYIRLWDLDHKLQTSKRELGQISLVCRRWAKHIRPMIFAQIKLRTRDDAHTLLRFLRCPASVMSGYIHELDLKLSVSSYPYLPWVHAVCSVILPRLATTHPRMLLTVQGPLPHGKVMKGIHDMLPRSYPYFSSGLQELSLANSRFKSFAHLMRMVSDMPALENVDLTKVTWDRSTDEEFRPPPARHARFRQHPEYKMQECTDNAAVVWLRLLLLCPELDQMDQNDADRLYRTTSLLSNGSRSVRYRSGEDMGRETFNIVVALSRSESLQVHFWSLQEFVDLDWKEIDNVIASFPALETLLFAFKRSNVLPMQQDIIAQKMAHFKDSPRLKYALTSNTDWVRVSHADDGTIKEIGSLHPGLDLRWPSSKVPTNEEEGLHSAVSRGAGVIRSVAPNGGTVAAVNHAGNYLCLCCGSAGVLYDAFFGRHAPVVGLTPLLFPTAYLKKGDSHHHQEIRKIAPYTKARISTAPLCFLVRYLLMDAASPRRSWHDNV</sequence>
<evidence type="ECO:0000313" key="1">
    <source>
        <dbReference type="EMBL" id="KAJ3555686.1"/>
    </source>
</evidence>
<gene>
    <name evidence="1" type="ORF">NM688_g2440</name>
</gene>
<name>A0ACC1T8K8_9APHY</name>
<evidence type="ECO:0000313" key="2">
    <source>
        <dbReference type="Proteomes" id="UP001148662"/>
    </source>
</evidence>
<protein>
    <submittedName>
        <fullName evidence="1">Uncharacterized protein</fullName>
    </submittedName>
</protein>
<comment type="caution">
    <text evidence="1">The sequence shown here is derived from an EMBL/GenBank/DDBJ whole genome shotgun (WGS) entry which is preliminary data.</text>
</comment>
<dbReference type="Proteomes" id="UP001148662">
    <property type="component" value="Unassembled WGS sequence"/>
</dbReference>
<dbReference type="EMBL" id="JANHOG010000308">
    <property type="protein sequence ID" value="KAJ3555686.1"/>
    <property type="molecule type" value="Genomic_DNA"/>
</dbReference>
<organism evidence="1 2">
    <name type="scientific">Phlebia brevispora</name>
    <dbReference type="NCBI Taxonomy" id="194682"/>
    <lineage>
        <taxon>Eukaryota</taxon>
        <taxon>Fungi</taxon>
        <taxon>Dikarya</taxon>
        <taxon>Basidiomycota</taxon>
        <taxon>Agaricomycotina</taxon>
        <taxon>Agaricomycetes</taxon>
        <taxon>Polyporales</taxon>
        <taxon>Meruliaceae</taxon>
        <taxon>Phlebia</taxon>
    </lineage>
</organism>
<accession>A0ACC1T8K8</accession>
<reference evidence="1" key="1">
    <citation type="submission" date="2022-07" db="EMBL/GenBank/DDBJ databases">
        <title>Genome Sequence of Phlebia brevispora.</title>
        <authorList>
            <person name="Buettner E."/>
        </authorList>
    </citation>
    <scope>NUCLEOTIDE SEQUENCE</scope>
    <source>
        <strain evidence="1">MPL23</strain>
    </source>
</reference>
<keyword evidence="2" id="KW-1185">Reference proteome</keyword>
<proteinExistence type="predicted"/>